<organism evidence="1 2">
    <name type="scientific">Saitozyma podzolica</name>
    <dbReference type="NCBI Taxonomy" id="1890683"/>
    <lineage>
        <taxon>Eukaryota</taxon>
        <taxon>Fungi</taxon>
        <taxon>Dikarya</taxon>
        <taxon>Basidiomycota</taxon>
        <taxon>Agaricomycotina</taxon>
        <taxon>Tremellomycetes</taxon>
        <taxon>Tremellales</taxon>
        <taxon>Trimorphomycetaceae</taxon>
        <taxon>Saitozyma</taxon>
    </lineage>
</organism>
<dbReference type="OrthoDB" id="10416684at2759"/>
<comment type="caution">
    <text evidence="1">The sequence shown here is derived from an EMBL/GenBank/DDBJ whole genome shotgun (WGS) entry which is preliminary data.</text>
</comment>
<accession>A0A427YQE1</accession>
<dbReference type="EMBL" id="RSCD01000004">
    <property type="protein sequence ID" value="RSH93256.1"/>
    <property type="molecule type" value="Genomic_DNA"/>
</dbReference>
<dbReference type="Proteomes" id="UP000279259">
    <property type="component" value="Unassembled WGS sequence"/>
</dbReference>
<gene>
    <name evidence="1" type="ORF">EHS25_007610</name>
</gene>
<name>A0A427YQE1_9TREE</name>
<evidence type="ECO:0000313" key="1">
    <source>
        <dbReference type="EMBL" id="RSH93256.1"/>
    </source>
</evidence>
<proteinExistence type="predicted"/>
<reference evidence="1 2" key="1">
    <citation type="submission" date="2018-11" db="EMBL/GenBank/DDBJ databases">
        <title>Genome sequence of Saitozyma podzolica DSM 27192.</title>
        <authorList>
            <person name="Aliyu H."/>
            <person name="Gorte O."/>
            <person name="Ochsenreither K."/>
        </authorList>
    </citation>
    <scope>NUCLEOTIDE SEQUENCE [LARGE SCALE GENOMIC DNA]</scope>
    <source>
        <strain evidence="1 2">DSM 27192</strain>
    </source>
</reference>
<dbReference type="AlphaFoldDB" id="A0A427YQE1"/>
<sequence length="164" mass="17553">MADSDKPTLYLDGTNIRNLVRLQRGDTSSPHTKVGPVLVWRIRATASGQPSMFALPARLEVVSKNGSIRADEDSTESIDSSWSFTFNPGELDAFGTAGATEVTASIWPMPKGALLRMVRSATDSHAEDADSASRGSRAYSTAISKDILADEDSFVNDGTTRQSA</sequence>
<protein>
    <submittedName>
        <fullName evidence="1">Uncharacterized protein</fullName>
    </submittedName>
</protein>
<evidence type="ECO:0000313" key="2">
    <source>
        <dbReference type="Proteomes" id="UP000279259"/>
    </source>
</evidence>
<keyword evidence="2" id="KW-1185">Reference proteome</keyword>